<accession>A0A8R7V117</accession>
<keyword evidence="3" id="KW-1185">Reference proteome</keyword>
<sequence>TNSHAYHSVQKQTDGRGRGYSIGGSSTGMFGSLVESPGLLHFFLYTFRFRGRRTTQEGKQASKFFLVVDRC</sequence>
<reference evidence="3" key="1">
    <citation type="journal article" date="2013" name="Nature">
        <title>Draft genome of the wheat A-genome progenitor Triticum urartu.</title>
        <authorList>
            <person name="Ling H.Q."/>
            <person name="Zhao S."/>
            <person name="Liu D."/>
            <person name="Wang J."/>
            <person name="Sun H."/>
            <person name="Zhang C."/>
            <person name="Fan H."/>
            <person name="Li D."/>
            <person name="Dong L."/>
            <person name="Tao Y."/>
            <person name="Gao C."/>
            <person name="Wu H."/>
            <person name="Li Y."/>
            <person name="Cui Y."/>
            <person name="Guo X."/>
            <person name="Zheng S."/>
            <person name="Wang B."/>
            <person name="Yu K."/>
            <person name="Liang Q."/>
            <person name="Yang W."/>
            <person name="Lou X."/>
            <person name="Chen J."/>
            <person name="Feng M."/>
            <person name="Jian J."/>
            <person name="Zhang X."/>
            <person name="Luo G."/>
            <person name="Jiang Y."/>
            <person name="Liu J."/>
            <person name="Wang Z."/>
            <person name="Sha Y."/>
            <person name="Zhang B."/>
            <person name="Wu H."/>
            <person name="Tang D."/>
            <person name="Shen Q."/>
            <person name="Xue P."/>
            <person name="Zou S."/>
            <person name="Wang X."/>
            <person name="Liu X."/>
            <person name="Wang F."/>
            <person name="Yang Y."/>
            <person name="An X."/>
            <person name="Dong Z."/>
            <person name="Zhang K."/>
            <person name="Zhang X."/>
            <person name="Luo M.C."/>
            <person name="Dvorak J."/>
            <person name="Tong Y."/>
            <person name="Wang J."/>
            <person name="Yang H."/>
            <person name="Li Z."/>
            <person name="Wang D."/>
            <person name="Zhang A."/>
            <person name="Wang J."/>
        </authorList>
    </citation>
    <scope>NUCLEOTIDE SEQUENCE</scope>
    <source>
        <strain evidence="3">cv. G1812</strain>
    </source>
</reference>
<organism evidence="2 3">
    <name type="scientific">Triticum urartu</name>
    <name type="common">Red wild einkorn</name>
    <name type="synonym">Crithodium urartu</name>
    <dbReference type="NCBI Taxonomy" id="4572"/>
    <lineage>
        <taxon>Eukaryota</taxon>
        <taxon>Viridiplantae</taxon>
        <taxon>Streptophyta</taxon>
        <taxon>Embryophyta</taxon>
        <taxon>Tracheophyta</taxon>
        <taxon>Spermatophyta</taxon>
        <taxon>Magnoliopsida</taxon>
        <taxon>Liliopsida</taxon>
        <taxon>Poales</taxon>
        <taxon>Poaceae</taxon>
        <taxon>BOP clade</taxon>
        <taxon>Pooideae</taxon>
        <taxon>Triticodae</taxon>
        <taxon>Triticeae</taxon>
        <taxon>Triticinae</taxon>
        <taxon>Triticum</taxon>
    </lineage>
</organism>
<dbReference type="EnsemblPlants" id="TuG1812G0700000774.01.T01">
    <property type="protein sequence ID" value="TuG1812G0700000774.01.T01.cds292787"/>
    <property type="gene ID" value="TuG1812G0700000774.01"/>
</dbReference>
<proteinExistence type="predicted"/>
<feature type="compositionally biased region" description="Polar residues" evidence="1">
    <location>
        <begin position="1"/>
        <end position="12"/>
    </location>
</feature>
<dbReference type="Gramene" id="TuG1812G0700000774.01.T01">
    <property type="protein sequence ID" value="TuG1812G0700000774.01.T01.cds292787"/>
    <property type="gene ID" value="TuG1812G0700000774.01"/>
</dbReference>
<protein>
    <submittedName>
        <fullName evidence="2">Uncharacterized protein</fullName>
    </submittedName>
</protein>
<evidence type="ECO:0000313" key="3">
    <source>
        <dbReference type="Proteomes" id="UP000015106"/>
    </source>
</evidence>
<name>A0A8R7V117_TRIUA</name>
<dbReference type="Proteomes" id="UP000015106">
    <property type="component" value="Chromosome 7"/>
</dbReference>
<evidence type="ECO:0000313" key="2">
    <source>
        <dbReference type="EnsemblPlants" id="TuG1812G0700000774.01.T01.cds292787"/>
    </source>
</evidence>
<feature type="region of interest" description="Disordered" evidence="1">
    <location>
        <begin position="1"/>
        <end position="20"/>
    </location>
</feature>
<reference evidence="2" key="2">
    <citation type="submission" date="2018-03" db="EMBL/GenBank/DDBJ databases">
        <title>The Triticum urartu genome reveals the dynamic nature of wheat genome evolution.</title>
        <authorList>
            <person name="Ling H."/>
            <person name="Ma B."/>
            <person name="Shi X."/>
            <person name="Liu H."/>
            <person name="Dong L."/>
            <person name="Sun H."/>
            <person name="Cao Y."/>
            <person name="Gao Q."/>
            <person name="Zheng S."/>
            <person name="Li Y."/>
            <person name="Yu Y."/>
            <person name="Du H."/>
            <person name="Qi M."/>
            <person name="Li Y."/>
            <person name="Yu H."/>
            <person name="Cui Y."/>
            <person name="Wang N."/>
            <person name="Chen C."/>
            <person name="Wu H."/>
            <person name="Zhao Y."/>
            <person name="Zhang J."/>
            <person name="Li Y."/>
            <person name="Zhou W."/>
            <person name="Zhang B."/>
            <person name="Hu W."/>
            <person name="Eijk M."/>
            <person name="Tang J."/>
            <person name="Witsenboer H."/>
            <person name="Zhao S."/>
            <person name="Li Z."/>
            <person name="Zhang A."/>
            <person name="Wang D."/>
            <person name="Liang C."/>
        </authorList>
    </citation>
    <scope>NUCLEOTIDE SEQUENCE [LARGE SCALE GENOMIC DNA]</scope>
    <source>
        <strain evidence="2">cv. G1812</strain>
    </source>
</reference>
<evidence type="ECO:0000256" key="1">
    <source>
        <dbReference type="SAM" id="MobiDB-lite"/>
    </source>
</evidence>
<dbReference type="AlphaFoldDB" id="A0A8R7V117"/>
<reference evidence="2" key="3">
    <citation type="submission" date="2022-06" db="UniProtKB">
        <authorList>
            <consortium name="EnsemblPlants"/>
        </authorList>
    </citation>
    <scope>IDENTIFICATION</scope>
</reference>